<dbReference type="EMBL" id="JACAZE010000017">
    <property type="protein sequence ID" value="KAF7296216.1"/>
    <property type="molecule type" value="Genomic_DNA"/>
</dbReference>
<evidence type="ECO:0000313" key="2">
    <source>
        <dbReference type="EMBL" id="KAF7296216.1"/>
    </source>
</evidence>
<dbReference type="AlphaFoldDB" id="A0A8H6SCH7"/>
<reference evidence="2" key="1">
    <citation type="submission" date="2020-05" db="EMBL/GenBank/DDBJ databases">
        <title>Mycena genomes resolve the evolution of fungal bioluminescence.</title>
        <authorList>
            <person name="Tsai I.J."/>
        </authorList>
    </citation>
    <scope>NUCLEOTIDE SEQUENCE</scope>
    <source>
        <strain evidence="2">110903Hualien_Pintung</strain>
    </source>
</reference>
<feature type="compositionally biased region" description="Basic and acidic residues" evidence="1">
    <location>
        <begin position="80"/>
        <end position="97"/>
    </location>
</feature>
<organism evidence="2 3">
    <name type="scientific">Mycena chlorophos</name>
    <name type="common">Agaric fungus</name>
    <name type="synonym">Agaricus chlorophos</name>
    <dbReference type="NCBI Taxonomy" id="658473"/>
    <lineage>
        <taxon>Eukaryota</taxon>
        <taxon>Fungi</taxon>
        <taxon>Dikarya</taxon>
        <taxon>Basidiomycota</taxon>
        <taxon>Agaricomycotina</taxon>
        <taxon>Agaricomycetes</taxon>
        <taxon>Agaricomycetidae</taxon>
        <taxon>Agaricales</taxon>
        <taxon>Marasmiineae</taxon>
        <taxon>Mycenaceae</taxon>
        <taxon>Mycena</taxon>
    </lineage>
</organism>
<feature type="region of interest" description="Disordered" evidence="1">
    <location>
        <begin position="80"/>
        <end position="99"/>
    </location>
</feature>
<sequence>MEGRATNVSHVPSALQCLRRAQSDILETEPGPSATASPAAKLLTPSVVGEDGCQCVVSSGGAFAAAFQLRWNGVEAAREEEMSRRRDEASTGDECERQPQQTVAISAERSRSHAEVAAPHTAPTLRLPSRTSTRALIVERLVTLVPSTPKDLVLTGTGALLPAPSLEEARRMASVGRLLRFVTQLRRRPYLADTSPPSNRRSMLLRHASGLERSTIP</sequence>
<evidence type="ECO:0000313" key="3">
    <source>
        <dbReference type="Proteomes" id="UP000613580"/>
    </source>
</evidence>
<accession>A0A8H6SCH7</accession>
<keyword evidence="3" id="KW-1185">Reference proteome</keyword>
<comment type="caution">
    <text evidence="2">The sequence shown here is derived from an EMBL/GenBank/DDBJ whole genome shotgun (WGS) entry which is preliminary data.</text>
</comment>
<name>A0A8H6SCH7_MYCCL</name>
<proteinExistence type="predicted"/>
<gene>
    <name evidence="2" type="ORF">HMN09_01090400</name>
</gene>
<evidence type="ECO:0000256" key="1">
    <source>
        <dbReference type="SAM" id="MobiDB-lite"/>
    </source>
</evidence>
<protein>
    <submittedName>
        <fullName evidence="2">Uncharacterized protein</fullName>
    </submittedName>
</protein>
<dbReference type="Proteomes" id="UP000613580">
    <property type="component" value="Unassembled WGS sequence"/>
</dbReference>
<feature type="region of interest" description="Disordered" evidence="1">
    <location>
        <begin position="190"/>
        <end position="217"/>
    </location>
</feature>